<evidence type="ECO:0000256" key="5">
    <source>
        <dbReference type="SAM" id="MobiDB-lite"/>
    </source>
</evidence>
<dbReference type="AlphaFoldDB" id="A0AAV6N439"/>
<keyword evidence="4" id="KW-0539">Nucleus</keyword>
<name>A0AAV6N439_9ROSI</name>
<accession>A0AAV6N439</accession>
<dbReference type="GO" id="GO:0019843">
    <property type="term" value="F:rRNA binding"/>
    <property type="evidence" value="ECO:0007669"/>
    <property type="project" value="InterPro"/>
</dbReference>
<feature type="compositionally biased region" description="Basic residues" evidence="5">
    <location>
        <begin position="513"/>
        <end position="529"/>
    </location>
</feature>
<dbReference type="Proteomes" id="UP000685013">
    <property type="component" value="Chromosome 10"/>
</dbReference>
<evidence type="ECO:0000256" key="4">
    <source>
        <dbReference type="ARBA" id="ARBA00023242"/>
    </source>
</evidence>
<dbReference type="PANTHER" id="PTHR13634">
    <property type="entry name" value="RIBOSOME BIOGENESIS PROTEIN BRIX"/>
    <property type="match status" value="1"/>
</dbReference>
<evidence type="ECO:0000313" key="7">
    <source>
        <dbReference type="EMBL" id="KAG6590497.1"/>
    </source>
</evidence>
<reference evidence="7 8" key="1">
    <citation type="journal article" date="2021" name="Hortic Res">
        <title>The domestication of Cucurbita argyrosperma as revealed by the genome of its wild relative.</title>
        <authorList>
            <person name="Barrera-Redondo J."/>
            <person name="Sanchez-de la Vega G."/>
            <person name="Aguirre-Liguori J.A."/>
            <person name="Castellanos-Morales G."/>
            <person name="Gutierrez-Guerrero Y.T."/>
            <person name="Aguirre-Dugua X."/>
            <person name="Aguirre-Planter E."/>
            <person name="Tenaillon M.I."/>
            <person name="Lira-Saade R."/>
            <person name="Eguiarte L.E."/>
        </authorList>
    </citation>
    <scope>NUCLEOTIDE SEQUENCE [LARGE SCALE GENOMIC DNA]</scope>
    <source>
        <strain evidence="7">JBR-2021</strain>
    </source>
</reference>
<dbReference type="PROSITE" id="PS50833">
    <property type="entry name" value="BRIX"/>
    <property type="match status" value="1"/>
</dbReference>
<evidence type="ECO:0000256" key="3">
    <source>
        <dbReference type="ARBA" id="ARBA00022517"/>
    </source>
</evidence>
<dbReference type="InterPro" id="IPR007109">
    <property type="entry name" value="Brix"/>
</dbReference>
<keyword evidence="3" id="KW-0690">Ribosome biogenesis</keyword>
<dbReference type="InterPro" id="IPR007493">
    <property type="entry name" value="DUF538"/>
</dbReference>
<evidence type="ECO:0000256" key="1">
    <source>
        <dbReference type="ARBA" id="ARBA00004604"/>
    </source>
</evidence>
<organism evidence="7 8">
    <name type="scientific">Cucurbita argyrosperma subsp. sororia</name>
    <dbReference type="NCBI Taxonomy" id="37648"/>
    <lineage>
        <taxon>Eukaryota</taxon>
        <taxon>Viridiplantae</taxon>
        <taxon>Streptophyta</taxon>
        <taxon>Embryophyta</taxon>
        <taxon>Tracheophyta</taxon>
        <taxon>Spermatophyta</taxon>
        <taxon>Magnoliopsida</taxon>
        <taxon>eudicotyledons</taxon>
        <taxon>Gunneridae</taxon>
        <taxon>Pentapetalae</taxon>
        <taxon>rosids</taxon>
        <taxon>fabids</taxon>
        <taxon>Cucurbitales</taxon>
        <taxon>Cucurbitaceae</taxon>
        <taxon>Cucurbiteae</taxon>
        <taxon>Cucurbita</taxon>
    </lineage>
</organism>
<dbReference type="PANTHER" id="PTHR13634:SF0">
    <property type="entry name" value="RIBOSOME BIOGENESIS PROTEIN BRX1 HOMOLOG"/>
    <property type="match status" value="1"/>
</dbReference>
<comment type="subcellular location">
    <subcellularLocation>
        <location evidence="1">Nucleus</location>
        <location evidence="1">Nucleolus</location>
    </subcellularLocation>
</comment>
<feature type="non-terminal residue" evidence="7">
    <location>
        <position position="1"/>
    </location>
</feature>
<dbReference type="Pfam" id="PF04427">
    <property type="entry name" value="Brix"/>
    <property type="match status" value="1"/>
</dbReference>
<protein>
    <submittedName>
        <fullName evidence="7">Ribosome biogenesis protein BRX1-like 1</fullName>
    </submittedName>
</protein>
<dbReference type="GO" id="GO:0000027">
    <property type="term" value="P:ribosomal large subunit assembly"/>
    <property type="evidence" value="ECO:0007669"/>
    <property type="project" value="TreeGrafter"/>
</dbReference>
<dbReference type="GO" id="GO:0006364">
    <property type="term" value="P:rRNA processing"/>
    <property type="evidence" value="ECO:0007669"/>
    <property type="project" value="InterPro"/>
</dbReference>
<sequence length="547" mass="61900">MSVATEEIKAKGAEVYKGDEICQEKSKELLKEIGLPNGLLPLKDIEECGIVRETGYVWLKQRKSTTHKFEKIGKLVSYATEVTAVVEKNKIKKLTGVKTKELLIWVSLSDIYVDDPPTGKITFQTPAGLFRTFPVSAFQVEEPLKQVSEKEHGVGAVGVKEPLHPAPTVASRRSCQTSSQRLPPHAALSTVAVSVFRRTRRCSFPLILSRLSEQSETVVQPLTLGVGVTFSMVKKRKHSETLPAVSVKKDDVAPERSKRTLTGWKDKEVITKSESDSDHAVFRNKEKVLVTCSRRINFRYRHLMLNMVSLLPHCKKDNKVESRSTKGATLNELVELKGCSSSLFFECRKHKDLYLWMAKCPSGPSVKFLVNAVHTMEELKLTGNHLKGSRPILTFSSNFDKDAHWKLLKEIIVQIFGTPKEHRHSKPYHDHVFVFSIVDDHIWFRNYQIAVPHNESDKVARGGLDKMTLIEVGPRFCLNPIKIFGGSFGGPTLYENPLYVSPNQIRALEKKQKAGKYSKKVKAKTRRKMHELSNPLEPDEFADMWKE</sequence>
<gene>
    <name evidence="7" type="primary">BRIX1-1</name>
    <name evidence="7" type="ORF">SDJN03_15920</name>
</gene>
<comment type="similarity">
    <text evidence="2">Belongs to the BRX1 family.</text>
</comment>
<keyword evidence="8" id="KW-1185">Reference proteome</keyword>
<dbReference type="SMART" id="SM00879">
    <property type="entry name" value="Brix"/>
    <property type="match status" value="1"/>
</dbReference>
<dbReference type="EMBL" id="JAGKQH010000010">
    <property type="protein sequence ID" value="KAG6590497.1"/>
    <property type="molecule type" value="Genomic_DNA"/>
</dbReference>
<comment type="caution">
    <text evidence="7">The sequence shown here is derived from an EMBL/GenBank/DDBJ whole genome shotgun (WGS) entry which is preliminary data.</text>
</comment>
<dbReference type="InterPro" id="IPR026532">
    <property type="entry name" value="BRX1"/>
</dbReference>
<proteinExistence type="inferred from homology"/>
<dbReference type="GO" id="GO:0005730">
    <property type="term" value="C:nucleolus"/>
    <property type="evidence" value="ECO:0007669"/>
    <property type="project" value="UniProtKB-SubCell"/>
</dbReference>
<evidence type="ECO:0000313" key="8">
    <source>
        <dbReference type="Proteomes" id="UP000685013"/>
    </source>
</evidence>
<evidence type="ECO:0000259" key="6">
    <source>
        <dbReference type="PROSITE" id="PS50833"/>
    </source>
</evidence>
<feature type="domain" description="Brix" evidence="6">
    <location>
        <begin position="286"/>
        <end position="489"/>
    </location>
</feature>
<feature type="compositionally biased region" description="Acidic residues" evidence="5">
    <location>
        <begin position="537"/>
        <end position="547"/>
    </location>
</feature>
<evidence type="ECO:0000256" key="2">
    <source>
        <dbReference type="ARBA" id="ARBA00006369"/>
    </source>
</evidence>
<dbReference type="Pfam" id="PF04398">
    <property type="entry name" value="DUF538"/>
    <property type="match status" value="1"/>
</dbReference>
<feature type="region of interest" description="Disordered" evidence="5">
    <location>
        <begin position="511"/>
        <end position="547"/>
    </location>
</feature>